<dbReference type="EMBL" id="JAHKKG010000008">
    <property type="protein sequence ID" value="MBU2667182.1"/>
    <property type="molecule type" value="Genomic_DNA"/>
</dbReference>
<keyword evidence="6" id="KW-1185">Reference proteome</keyword>
<accession>A0ABS5YUQ1</accession>
<dbReference type="Pfam" id="PF13458">
    <property type="entry name" value="Peripla_BP_6"/>
    <property type="match status" value="1"/>
</dbReference>
<dbReference type="SUPFAM" id="SSF53822">
    <property type="entry name" value="Periplasmic binding protein-like I"/>
    <property type="match status" value="1"/>
</dbReference>
<evidence type="ECO:0000313" key="6">
    <source>
        <dbReference type="Proteomes" id="UP001519654"/>
    </source>
</evidence>
<sequence length="405" mass="42580">MPTKTDIFPKIAIGAALVMVAAGCGGADEAASGGAPGVDTAKKTVNVGGWTIASGAFAGQAAAGRGAETCIASANDAGGVNGWKFNIKLNDTAGVPTRALQETKNQVEGGQMFSIVWGPGTSSNQSVMPYIQGKSMPYQPGMSGDSLLGKDIKNVFPMIPAYSRLGYHLADYAMGELKGKRIALMYENSGIGQDVQKTLAAYVKSKGGELVVEVPTAPDDSDFTPMAIALKNAKPDVVINHAGPTALVKVKAALMASGVNVPWVSGYYVASDAVVKLDPAAMDGVYFQSYLVPFFSDDPAAVKFRDDMKKFAPDTNADIQSINGYASCQIFVEAFKAMTDNNGEVSQENLIKAFEAIGTKRIGVNGEITYTPEEHLGNNAAFMVQWKKDGGWNVVQDARPLPTAP</sequence>
<protein>
    <submittedName>
        <fullName evidence="5">ABC transporter substrate-binding protein</fullName>
    </submittedName>
</protein>
<dbReference type="InterPro" id="IPR028082">
    <property type="entry name" value="Peripla_BP_I"/>
</dbReference>
<evidence type="ECO:0000259" key="4">
    <source>
        <dbReference type="Pfam" id="PF13458"/>
    </source>
</evidence>
<dbReference type="Proteomes" id="UP001519654">
    <property type="component" value="Unassembled WGS sequence"/>
</dbReference>
<organism evidence="5 6">
    <name type="scientific">Paractinoplanes bogorensis</name>
    <dbReference type="NCBI Taxonomy" id="1610840"/>
    <lineage>
        <taxon>Bacteria</taxon>
        <taxon>Bacillati</taxon>
        <taxon>Actinomycetota</taxon>
        <taxon>Actinomycetes</taxon>
        <taxon>Micromonosporales</taxon>
        <taxon>Micromonosporaceae</taxon>
        <taxon>Paractinoplanes</taxon>
    </lineage>
</organism>
<gene>
    <name evidence="5" type="ORF">KOI35_27105</name>
</gene>
<name>A0ABS5YUQ1_9ACTN</name>
<feature type="signal peptide" evidence="3">
    <location>
        <begin position="1"/>
        <end position="27"/>
    </location>
</feature>
<dbReference type="PANTHER" id="PTHR47235:SF1">
    <property type="entry name" value="BLR6548 PROTEIN"/>
    <property type="match status" value="1"/>
</dbReference>
<keyword evidence="2 3" id="KW-0732">Signal</keyword>
<proteinExistence type="inferred from homology"/>
<evidence type="ECO:0000256" key="2">
    <source>
        <dbReference type="ARBA" id="ARBA00022729"/>
    </source>
</evidence>
<dbReference type="Gene3D" id="3.40.50.2300">
    <property type="match status" value="2"/>
</dbReference>
<dbReference type="PANTHER" id="PTHR47235">
    <property type="entry name" value="BLR6548 PROTEIN"/>
    <property type="match status" value="1"/>
</dbReference>
<comment type="similarity">
    <text evidence="1">Belongs to the leucine-binding protein family.</text>
</comment>
<feature type="chain" id="PRO_5045875726" evidence="3">
    <location>
        <begin position="28"/>
        <end position="405"/>
    </location>
</feature>
<dbReference type="InterPro" id="IPR028081">
    <property type="entry name" value="Leu-bd"/>
</dbReference>
<dbReference type="RefSeq" id="WP_215791434.1">
    <property type="nucleotide sequence ID" value="NZ_JAHKKG010000008.1"/>
</dbReference>
<evidence type="ECO:0000313" key="5">
    <source>
        <dbReference type="EMBL" id="MBU2667182.1"/>
    </source>
</evidence>
<evidence type="ECO:0000256" key="1">
    <source>
        <dbReference type="ARBA" id="ARBA00010062"/>
    </source>
</evidence>
<evidence type="ECO:0000256" key="3">
    <source>
        <dbReference type="SAM" id="SignalP"/>
    </source>
</evidence>
<reference evidence="5 6" key="1">
    <citation type="submission" date="2021-06" db="EMBL/GenBank/DDBJ databases">
        <title>Actinoplanes lichenicola sp. nov., and Actinoplanes ovalisporus sp. nov., isolated from lichen in Thailand.</title>
        <authorList>
            <person name="Saeng-In P."/>
            <person name="Kanchanasin P."/>
            <person name="Yuki M."/>
            <person name="Kudo T."/>
            <person name="Ohkuma M."/>
            <person name="Phongsopitanun W."/>
            <person name="Tanasupawat S."/>
        </authorList>
    </citation>
    <scope>NUCLEOTIDE SEQUENCE [LARGE SCALE GENOMIC DNA]</scope>
    <source>
        <strain evidence="5 6">NBRC 110975</strain>
    </source>
</reference>
<feature type="domain" description="Leucine-binding protein" evidence="4">
    <location>
        <begin position="44"/>
        <end position="390"/>
    </location>
</feature>
<comment type="caution">
    <text evidence="5">The sequence shown here is derived from an EMBL/GenBank/DDBJ whole genome shotgun (WGS) entry which is preliminary data.</text>
</comment>
<dbReference type="PROSITE" id="PS51257">
    <property type="entry name" value="PROKAR_LIPOPROTEIN"/>
    <property type="match status" value="1"/>
</dbReference>